<evidence type="ECO:0000256" key="2">
    <source>
        <dbReference type="ARBA" id="ARBA00022801"/>
    </source>
</evidence>
<dbReference type="PANTHER" id="PTHR43156:SF2">
    <property type="entry name" value="STAGE II SPORULATION PROTEIN E"/>
    <property type="match status" value="1"/>
</dbReference>
<organism evidence="7 8">
    <name type="scientific">Parachlamydia acanthamoebae</name>
    <dbReference type="NCBI Taxonomy" id="83552"/>
    <lineage>
        <taxon>Bacteria</taxon>
        <taxon>Pseudomonadati</taxon>
        <taxon>Chlamydiota</taxon>
        <taxon>Chlamydiia</taxon>
        <taxon>Parachlamydiales</taxon>
        <taxon>Parachlamydiaceae</taxon>
        <taxon>Parachlamydia</taxon>
    </lineage>
</organism>
<feature type="domain" description="STAS" evidence="6">
    <location>
        <begin position="587"/>
        <end position="678"/>
    </location>
</feature>
<dbReference type="GO" id="GO:0016791">
    <property type="term" value="F:phosphatase activity"/>
    <property type="evidence" value="ECO:0007669"/>
    <property type="project" value="TreeGrafter"/>
</dbReference>
<dbReference type="SUPFAM" id="SSF52172">
    <property type="entry name" value="CheY-like"/>
    <property type="match status" value="1"/>
</dbReference>
<dbReference type="CDD" id="cd16936">
    <property type="entry name" value="HATPase_RsbW-like"/>
    <property type="match status" value="1"/>
</dbReference>
<dbReference type="PATRIC" id="fig|83552.4.peg.1925"/>
<dbReference type="InterPro" id="IPR052016">
    <property type="entry name" value="Bact_Sigma-Reg"/>
</dbReference>
<dbReference type="NCBIfam" id="TIGR00377">
    <property type="entry name" value="ant_ant_sig"/>
    <property type="match status" value="1"/>
</dbReference>
<dbReference type="PROSITE" id="PS50801">
    <property type="entry name" value="STAS"/>
    <property type="match status" value="1"/>
</dbReference>
<evidence type="ECO:0000256" key="1">
    <source>
        <dbReference type="ARBA" id="ARBA00009013"/>
    </source>
</evidence>
<dbReference type="PROSITE" id="PS50110">
    <property type="entry name" value="RESPONSE_REGULATORY"/>
    <property type="match status" value="1"/>
</dbReference>
<dbReference type="InterPro" id="IPR036890">
    <property type="entry name" value="HATPase_C_sf"/>
</dbReference>
<sequence>MFMEKKLEAEHVLLITKEPLIFKGLMKILAKYGYAVLVAESELEGIKLFQQHPVAVLICEHSLPDVNAVTIYQQTSQHSSTTAYLLLHEQQDTCVCEQIQDEQHAILWMSRPWSEETLLTALQVLLKQYKTQSENIRLGRLVFEQREELKRNYTTFKNELLLSAAIHQEMLTSPIPNNIPGVEIAALALPSSEIDGDFLEFYLPAEKIFDFALGDTMGKGVPAALLGLTVKTLITRFAMPLSHVQIYKKTAIWKEDLFSPHEILEQVDKTIGRQLNGLEYFVSLFYGRFDLNAQTFNFVNTGFPPFLYCRSMTKQIKEFDQRGPPIGVIEFDQDDVEKIDLSVGDVFLFYSDGVIEARSPTGEFFGISRLKQIIQNALELPSEQILNQIIHALLDFTQKKSFADDLTWVIVKIKELIPQSLKNVGSAKFSCDLSQLQAVRDFVGRICKRAPGDHERLSSQLQLVMNEVFSNLIQHAFQDSLQKGKESIVIEGFLESDGVRFEVSDRGTAIDPSQISEPSLSGDKESGFGWYMIRVLTDQLTYIPKQTEQGWNHLHIFKRYLTTEGQMNLSHTLQDNVLIITPEIENLDTKNAADFKQQVIELISTYENPKVVFDLHRLQFVDSSGLGSFLSILKALNKQGGDLKLSCLNRSTRATLEVVSLHKIFEIFNKNEEAIKSFK</sequence>
<evidence type="ECO:0000313" key="7">
    <source>
        <dbReference type="EMBL" id="KIA76970.1"/>
    </source>
</evidence>
<evidence type="ECO:0000256" key="4">
    <source>
        <dbReference type="RuleBase" id="RU003749"/>
    </source>
</evidence>
<evidence type="ECO:0000256" key="3">
    <source>
        <dbReference type="PROSITE-ProRule" id="PRU00169"/>
    </source>
</evidence>
<dbReference type="SMART" id="SM00331">
    <property type="entry name" value="PP2C_SIG"/>
    <property type="match status" value="1"/>
</dbReference>
<evidence type="ECO:0000259" key="5">
    <source>
        <dbReference type="PROSITE" id="PS50110"/>
    </source>
</evidence>
<feature type="domain" description="Response regulatory" evidence="5">
    <location>
        <begin position="11"/>
        <end position="126"/>
    </location>
</feature>
<evidence type="ECO:0000259" key="6">
    <source>
        <dbReference type="PROSITE" id="PS50801"/>
    </source>
</evidence>
<dbReference type="SUPFAM" id="SSF55874">
    <property type="entry name" value="ATPase domain of HSP90 chaperone/DNA topoisomerase II/histidine kinase"/>
    <property type="match status" value="1"/>
</dbReference>
<dbReference type="AlphaFoldDB" id="A0A0C1C788"/>
<dbReference type="Pfam" id="PF07228">
    <property type="entry name" value="SpoIIE"/>
    <property type="match status" value="1"/>
</dbReference>
<dbReference type="EMBL" id="JSAM01000098">
    <property type="protein sequence ID" value="KIA76970.1"/>
    <property type="molecule type" value="Genomic_DNA"/>
</dbReference>
<name>A0A0C1C788_9BACT</name>
<dbReference type="Gene3D" id="3.40.50.2300">
    <property type="match status" value="1"/>
</dbReference>
<dbReference type="Proteomes" id="UP000031307">
    <property type="component" value="Unassembled WGS sequence"/>
</dbReference>
<dbReference type="GO" id="GO:0000160">
    <property type="term" value="P:phosphorelay signal transduction system"/>
    <property type="evidence" value="ECO:0007669"/>
    <property type="project" value="InterPro"/>
</dbReference>
<comment type="caution">
    <text evidence="7">The sequence shown here is derived from an EMBL/GenBank/DDBJ whole genome shotgun (WGS) entry which is preliminary data.</text>
</comment>
<dbReference type="InterPro" id="IPR003658">
    <property type="entry name" value="Anti-sigma_ant"/>
</dbReference>
<dbReference type="Pfam" id="PF13581">
    <property type="entry name" value="HATPase_c_2"/>
    <property type="match status" value="1"/>
</dbReference>
<dbReference type="Gene3D" id="3.30.750.24">
    <property type="entry name" value="STAS domain"/>
    <property type="match status" value="1"/>
</dbReference>
<dbReference type="Gene3D" id="3.30.565.10">
    <property type="entry name" value="Histidine kinase-like ATPase, C-terminal domain"/>
    <property type="match status" value="1"/>
</dbReference>
<dbReference type="InterPro" id="IPR001932">
    <property type="entry name" value="PPM-type_phosphatase-like_dom"/>
</dbReference>
<dbReference type="InterPro" id="IPR001789">
    <property type="entry name" value="Sig_transdc_resp-reg_receiver"/>
</dbReference>
<dbReference type="PANTHER" id="PTHR43156">
    <property type="entry name" value="STAGE II SPORULATION PROTEIN E-RELATED"/>
    <property type="match status" value="1"/>
</dbReference>
<dbReference type="InterPro" id="IPR003594">
    <property type="entry name" value="HATPase_dom"/>
</dbReference>
<dbReference type="InterPro" id="IPR002645">
    <property type="entry name" value="STAS_dom"/>
</dbReference>
<dbReference type="CDD" id="cd07043">
    <property type="entry name" value="STAS_anti-anti-sigma_factors"/>
    <property type="match status" value="1"/>
</dbReference>
<dbReference type="GO" id="GO:0043856">
    <property type="term" value="F:anti-sigma factor antagonist activity"/>
    <property type="evidence" value="ECO:0007669"/>
    <property type="project" value="InterPro"/>
</dbReference>
<dbReference type="SUPFAM" id="SSF52091">
    <property type="entry name" value="SpoIIaa-like"/>
    <property type="match status" value="1"/>
</dbReference>
<dbReference type="Pfam" id="PF01740">
    <property type="entry name" value="STAS"/>
    <property type="match status" value="1"/>
</dbReference>
<reference evidence="7 8" key="1">
    <citation type="journal article" date="2014" name="Mol. Biol. Evol.">
        <title>Massive expansion of Ubiquitination-related gene families within the Chlamydiae.</title>
        <authorList>
            <person name="Domman D."/>
            <person name="Collingro A."/>
            <person name="Lagkouvardos I."/>
            <person name="Gehre L."/>
            <person name="Weinmaier T."/>
            <person name="Rattei T."/>
            <person name="Subtil A."/>
            <person name="Horn M."/>
        </authorList>
    </citation>
    <scope>NUCLEOTIDE SEQUENCE [LARGE SCALE GENOMIC DNA]</scope>
    <source>
        <strain evidence="7 8">OEW1</strain>
    </source>
</reference>
<comment type="similarity">
    <text evidence="1 4">Belongs to the anti-sigma-factor antagonist family.</text>
</comment>
<gene>
    <name evidence="7" type="ORF">DB43_HC00350</name>
</gene>
<dbReference type="Gene3D" id="3.60.40.10">
    <property type="entry name" value="PPM-type phosphatase domain"/>
    <property type="match status" value="1"/>
</dbReference>
<proteinExistence type="inferred from homology"/>
<keyword evidence="2" id="KW-0378">Hydrolase</keyword>
<dbReference type="InterPro" id="IPR036513">
    <property type="entry name" value="STAS_dom_sf"/>
</dbReference>
<comment type="caution">
    <text evidence="3">Lacks conserved residue(s) required for the propagation of feature annotation.</text>
</comment>
<accession>A0A0C1C788</accession>
<evidence type="ECO:0000313" key="8">
    <source>
        <dbReference type="Proteomes" id="UP000031307"/>
    </source>
</evidence>
<protein>
    <recommendedName>
        <fullName evidence="4">Anti-sigma factor antagonist</fullName>
    </recommendedName>
</protein>
<dbReference type="InterPro" id="IPR036457">
    <property type="entry name" value="PPM-type-like_dom_sf"/>
</dbReference>
<dbReference type="InterPro" id="IPR011006">
    <property type="entry name" value="CheY-like_superfamily"/>
</dbReference>